<name>A0A2U1P4L7_ARTAN</name>
<sequence length="395" mass="45110">MDVFGRNFIVHNSFLVDSNKGKVKEKKLADAHVLRLLHNKHLQWRFSNARVDNTMKVQRSTAQSYGEAHEYVERAMKCLPTELAALDLDALLDWVCLQLPHEVGKEEMNCLEINKDVPLSHCLRLRLIVFSNDHDIPMNGMVSDYKNGLLVTCLGIPMIYEIDISHVHNNVYKSISFRHNIGLRVTRDPLLIKKIGSATALKVRATRIRLLLYCTHQDISPEYAITVLGITNTVGGGSWNFRCSSLRISSGFNSFMVQSYFRAAIVIGAKQQRVTVRAWPLYTSNMWCVRPTNLLMYLVERKTKKEGYKSTIRHAAAHEVDHAKMAPELTFELIEYINVIFFTYETKTTSLFGESVTAQQAIIVHGYEATGSVDTQTDAVIQKIKREDFSWLYYS</sequence>
<dbReference type="AlphaFoldDB" id="A0A2U1P4L7"/>
<proteinExistence type="predicted"/>
<dbReference type="PANTHER" id="PTHR30620">
    <property type="entry name" value="PERIPLASMIC BETA-GLUCOSIDASE-RELATED"/>
    <property type="match status" value="1"/>
</dbReference>
<gene>
    <name evidence="1" type="ORF">CTI12_AA195020</name>
</gene>
<comment type="caution">
    <text evidence="1">The sequence shown here is derived from an EMBL/GenBank/DDBJ whole genome shotgun (WGS) entry which is preliminary data.</text>
</comment>
<dbReference type="PANTHER" id="PTHR30620:SF91">
    <property type="entry name" value="BETA-GLUCOSIDASE"/>
    <property type="match status" value="1"/>
</dbReference>
<evidence type="ECO:0000313" key="2">
    <source>
        <dbReference type="Proteomes" id="UP000245207"/>
    </source>
</evidence>
<accession>A0A2U1P4L7</accession>
<evidence type="ECO:0000313" key="1">
    <source>
        <dbReference type="EMBL" id="PWA80682.1"/>
    </source>
</evidence>
<keyword evidence="2" id="KW-1185">Reference proteome</keyword>
<dbReference type="GO" id="GO:0009251">
    <property type="term" value="P:glucan catabolic process"/>
    <property type="evidence" value="ECO:0007669"/>
    <property type="project" value="TreeGrafter"/>
</dbReference>
<dbReference type="Gene3D" id="3.20.20.300">
    <property type="entry name" value="Glycoside hydrolase, family 3, N-terminal domain"/>
    <property type="match status" value="1"/>
</dbReference>
<organism evidence="1 2">
    <name type="scientific">Artemisia annua</name>
    <name type="common">Sweet wormwood</name>
    <dbReference type="NCBI Taxonomy" id="35608"/>
    <lineage>
        <taxon>Eukaryota</taxon>
        <taxon>Viridiplantae</taxon>
        <taxon>Streptophyta</taxon>
        <taxon>Embryophyta</taxon>
        <taxon>Tracheophyta</taxon>
        <taxon>Spermatophyta</taxon>
        <taxon>Magnoliopsida</taxon>
        <taxon>eudicotyledons</taxon>
        <taxon>Gunneridae</taxon>
        <taxon>Pentapetalae</taxon>
        <taxon>asterids</taxon>
        <taxon>campanulids</taxon>
        <taxon>Asterales</taxon>
        <taxon>Asteraceae</taxon>
        <taxon>Asteroideae</taxon>
        <taxon>Anthemideae</taxon>
        <taxon>Artemisiinae</taxon>
        <taxon>Artemisia</taxon>
    </lineage>
</organism>
<dbReference type="Proteomes" id="UP000245207">
    <property type="component" value="Unassembled WGS sequence"/>
</dbReference>
<dbReference type="InterPro" id="IPR051915">
    <property type="entry name" value="Cellulose_Degrad_GH3"/>
</dbReference>
<protein>
    <submittedName>
        <fullName evidence="1">Beta-glucosidase-like protein 2</fullName>
    </submittedName>
</protein>
<reference evidence="1 2" key="1">
    <citation type="journal article" date="2018" name="Mol. Plant">
        <title>The genome of Artemisia annua provides insight into the evolution of Asteraceae family and artemisinin biosynthesis.</title>
        <authorList>
            <person name="Shen Q."/>
            <person name="Zhang L."/>
            <person name="Liao Z."/>
            <person name="Wang S."/>
            <person name="Yan T."/>
            <person name="Shi P."/>
            <person name="Liu M."/>
            <person name="Fu X."/>
            <person name="Pan Q."/>
            <person name="Wang Y."/>
            <person name="Lv Z."/>
            <person name="Lu X."/>
            <person name="Zhang F."/>
            <person name="Jiang W."/>
            <person name="Ma Y."/>
            <person name="Chen M."/>
            <person name="Hao X."/>
            <person name="Li L."/>
            <person name="Tang Y."/>
            <person name="Lv G."/>
            <person name="Zhou Y."/>
            <person name="Sun X."/>
            <person name="Brodelius P.E."/>
            <person name="Rose J.K.C."/>
            <person name="Tang K."/>
        </authorList>
    </citation>
    <scope>NUCLEOTIDE SEQUENCE [LARGE SCALE GENOMIC DNA]</scope>
    <source>
        <strain evidence="2">cv. Huhao1</strain>
        <tissue evidence="1">Leaf</tissue>
    </source>
</reference>
<dbReference type="EMBL" id="PKPP01001688">
    <property type="protein sequence ID" value="PWA80682.1"/>
    <property type="molecule type" value="Genomic_DNA"/>
</dbReference>
<dbReference type="STRING" id="35608.A0A2U1P4L7"/>
<dbReference type="InterPro" id="IPR007573">
    <property type="entry name" value="QWRF"/>
</dbReference>
<dbReference type="InterPro" id="IPR036962">
    <property type="entry name" value="Glyco_hydro_3_N_sf"/>
</dbReference>
<dbReference type="GO" id="GO:0008422">
    <property type="term" value="F:beta-glucosidase activity"/>
    <property type="evidence" value="ECO:0007669"/>
    <property type="project" value="TreeGrafter"/>
</dbReference>
<dbReference type="Pfam" id="PF04484">
    <property type="entry name" value="QWRF"/>
    <property type="match status" value="1"/>
</dbReference>